<evidence type="ECO:0000313" key="5">
    <source>
        <dbReference type="Proteomes" id="UP000033457"/>
    </source>
</evidence>
<evidence type="ECO:0000313" key="4">
    <source>
        <dbReference type="EMBL" id="AKE40349.1"/>
    </source>
</evidence>
<organism evidence="4 5">
    <name type="scientific">Corynebacterium kutscheri</name>
    <dbReference type="NCBI Taxonomy" id="35755"/>
    <lineage>
        <taxon>Bacteria</taxon>
        <taxon>Bacillati</taxon>
        <taxon>Actinomycetota</taxon>
        <taxon>Actinomycetes</taxon>
        <taxon>Mycobacteriales</taxon>
        <taxon>Corynebacteriaceae</taxon>
        <taxon>Corynebacterium</taxon>
    </lineage>
</organism>
<feature type="signal peptide" evidence="3">
    <location>
        <begin position="1"/>
        <end position="34"/>
    </location>
</feature>
<feature type="compositionally biased region" description="Polar residues" evidence="1">
    <location>
        <begin position="394"/>
        <end position="403"/>
    </location>
</feature>
<dbReference type="Gene3D" id="2.130.10.10">
    <property type="entry name" value="YVTN repeat-like/Quinoprotein amine dehydrogenase"/>
    <property type="match status" value="2"/>
</dbReference>
<evidence type="ECO:0000256" key="3">
    <source>
        <dbReference type="SAM" id="SignalP"/>
    </source>
</evidence>
<keyword evidence="2" id="KW-1133">Transmembrane helix</keyword>
<keyword evidence="3" id="KW-0732">Signal</keyword>
<sequence>MKLRVHLITLSMVKALAAAATLMLVFMLCSPVQAADTRSLRYDTIYSNIGVTSRNIVYDAARDRIIVLEDNATDKTGAFNWFDVTTNTVNEKSVPLDHAQPEHIAIDEARDRLYILHYRTEALSVIQLSTNTVLKTITGMPKWAAGIALNSDTGNVYVWSKEIIEVDPESETVSEPVKISHEKYPRLKDAVYDSESKFLWIAEGNKSIITAFDTQTKTWKSDVAIPVSSFKYNDEEVTGQTSMLAFDPTLYTLYVAVTPRSADKWTGTKLISINTSTGKHIGEPILLGDTVRQLLVNPATHELYASAGFDNKVQLIDPATWTVTQEVDFNTENITKGTGTAAADTWGITLNATGTTLYASHPYTNRLSALTLSGTAAPATIRQPAPGQDDTDSHTPPINNGSPWQGPDALSVEKPSETAIALSEATFTWGVSEYAQGWEQVGLGNTVKVDEINHTFTFSEGTGWLNLENGTTQIGWSGGFSLRPYAGLVPSIRFLMGNPLLTMHKDGSGSVTMDVSTVDPQNNQSEYKRVTVANFAAGTFMGENQGETVSVTGRPEYANKSWPQEFVDIIPESMKAWWFSTGASLDPKKPPAEVRVAFRRPATSPDSEEESNFPPFVPIPLPILLPLLGSASSGSSALGAEKATPAPVAQPEHKPSTQVSEQKVAPTEQTMAQKKDPQSRELARTGVSLVPLIMLAMACMLGGAGVLRLFSLKNKI</sequence>
<evidence type="ECO:0008006" key="6">
    <source>
        <dbReference type="Google" id="ProtNLM"/>
    </source>
</evidence>
<accession>A0A0F6TCT0</accession>
<reference evidence="4 5" key="1">
    <citation type="journal article" date="2015" name="Genome Announc.">
        <title>Complete Genome Sequence of Corynebacterium kutscheri DSM 20755, a Corynebacterial Type Strain with Remarkably Low G+C Content of Chromosomal DNA.</title>
        <authorList>
            <person name="Ruckert C."/>
            <person name="Albersmeier A."/>
            <person name="Winkler A."/>
            <person name="Tauch A."/>
        </authorList>
    </citation>
    <scope>NUCLEOTIDE SEQUENCE [LARGE SCALE GENOMIC DNA]</scope>
    <source>
        <strain evidence="4 5">DSM 20755</strain>
    </source>
</reference>
<dbReference type="InterPro" id="IPR015943">
    <property type="entry name" value="WD40/YVTN_repeat-like_dom_sf"/>
</dbReference>
<dbReference type="InterPro" id="IPR051200">
    <property type="entry name" value="Host-pathogen_enzymatic-act"/>
</dbReference>
<keyword evidence="2" id="KW-0472">Membrane</keyword>
<dbReference type="SUPFAM" id="SSF51004">
    <property type="entry name" value="C-terminal (heme d1) domain of cytochrome cd1-nitrite reductase"/>
    <property type="match status" value="1"/>
</dbReference>
<dbReference type="Proteomes" id="UP000033457">
    <property type="component" value="Chromosome"/>
</dbReference>
<dbReference type="EMBL" id="CP011312">
    <property type="protein sequence ID" value="AKE40349.1"/>
    <property type="molecule type" value="Genomic_DNA"/>
</dbReference>
<protein>
    <recommendedName>
        <fullName evidence="6">Htaa protein</fullName>
    </recommendedName>
</protein>
<name>A0A0F6TCT0_9CORY</name>
<feature type="compositionally biased region" description="Polar residues" evidence="1">
    <location>
        <begin position="656"/>
        <end position="672"/>
    </location>
</feature>
<proteinExistence type="predicted"/>
<feature type="region of interest" description="Disordered" evidence="1">
    <location>
        <begin position="379"/>
        <end position="412"/>
    </location>
</feature>
<evidence type="ECO:0000256" key="1">
    <source>
        <dbReference type="SAM" id="MobiDB-lite"/>
    </source>
</evidence>
<dbReference type="AlphaFoldDB" id="A0A0F6TCT0"/>
<feature type="region of interest" description="Disordered" evidence="1">
    <location>
        <begin position="635"/>
        <end position="681"/>
    </location>
</feature>
<keyword evidence="5" id="KW-1185">Reference proteome</keyword>
<dbReference type="HOGENOM" id="CLU_385759_0_0_11"/>
<feature type="transmembrane region" description="Helical" evidence="2">
    <location>
        <begin position="689"/>
        <end position="710"/>
    </location>
</feature>
<dbReference type="PANTHER" id="PTHR47197:SF3">
    <property type="entry name" value="DIHYDRO-HEME D1 DEHYDROGENASE"/>
    <property type="match status" value="1"/>
</dbReference>
<dbReference type="PANTHER" id="PTHR47197">
    <property type="entry name" value="PROTEIN NIRF"/>
    <property type="match status" value="1"/>
</dbReference>
<feature type="chain" id="PRO_5043120105" description="Htaa protein" evidence="3">
    <location>
        <begin position="35"/>
        <end position="716"/>
    </location>
</feature>
<evidence type="ECO:0000256" key="2">
    <source>
        <dbReference type="SAM" id="Phobius"/>
    </source>
</evidence>
<gene>
    <name evidence="4" type="ORF">UL82_00560</name>
</gene>
<dbReference type="InterPro" id="IPR011048">
    <property type="entry name" value="Haem_d1_sf"/>
</dbReference>
<dbReference type="KEGG" id="cku:UL82_00560"/>
<keyword evidence="2" id="KW-0812">Transmembrane</keyword>